<keyword evidence="6" id="KW-1185">Reference proteome</keyword>
<evidence type="ECO:0000313" key="6">
    <source>
        <dbReference type="Proteomes" id="UP001589693"/>
    </source>
</evidence>
<evidence type="ECO:0000259" key="3">
    <source>
        <dbReference type="Pfam" id="PF01648"/>
    </source>
</evidence>
<name>A0ABV5ZU58_9PSEU</name>
<dbReference type="Pfam" id="PF01648">
    <property type="entry name" value="ACPS"/>
    <property type="match status" value="1"/>
</dbReference>
<dbReference type="InterPro" id="IPR037143">
    <property type="entry name" value="4-PPantetheinyl_Trfase_dom_sf"/>
</dbReference>
<sequence length="211" mass="23187">MDVWLTRLDRPVPGASEVLSDKETRRADGYSYPEDRRRFVIARAMLRSVLADHLGVAPAEVEITRDESGRPRVDGGPDFNLSHSGELAALVVSGDRRVGADVERHRELDYLGMAERVFLPGEHALIAALPEAERSVAFFRYWTCKEACVKVLGEGLSALPGPELVFDTAGAALMRDGERWSVGELVLPEGYSGAVVSPGRPFRVVQRNWSG</sequence>
<evidence type="ECO:0000256" key="1">
    <source>
        <dbReference type="ARBA" id="ARBA00010990"/>
    </source>
</evidence>
<dbReference type="InterPro" id="IPR050559">
    <property type="entry name" value="P-Pant_transferase_sf"/>
</dbReference>
<dbReference type="Gene3D" id="3.90.470.20">
    <property type="entry name" value="4'-phosphopantetheinyl transferase domain"/>
    <property type="match status" value="2"/>
</dbReference>
<dbReference type="InterPro" id="IPR008278">
    <property type="entry name" value="4-PPantetheinyl_Trfase_dom"/>
</dbReference>
<keyword evidence="2 5" id="KW-0808">Transferase</keyword>
<dbReference type="Pfam" id="PF22624">
    <property type="entry name" value="AASDHPPT_N"/>
    <property type="match status" value="1"/>
</dbReference>
<evidence type="ECO:0000256" key="2">
    <source>
        <dbReference type="ARBA" id="ARBA00022679"/>
    </source>
</evidence>
<gene>
    <name evidence="5" type="ORF">ACFFQA_10805</name>
</gene>
<comment type="similarity">
    <text evidence="1">Belongs to the P-Pant transferase superfamily. Gsp/Sfp/HetI/AcpT family.</text>
</comment>
<dbReference type="InterPro" id="IPR055066">
    <property type="entry name" value="AASDHPPT_N"/>
</dbReference>
<dbReference type="PANTHER" id="PTHR12215">
    <property type="entry name" value="PHOSPHOPANTETHEINE TRANSFERASE"/>
    <property type="match status" value="1"/>
</dbReference>
<dbReference type="GO" id="GO:0016740">
    <property type="term" value="F:transferase activity"/>
    <property type="evidence" value="ECO:0007669"/>
    <property type="project" value="UniProtKB-KW"/>
</dbReference>
<feature type="domain" description="4'-phosphopantetheinyl transferase N-terminal" evidence="4">
    <location>
        <begin position="15"/>
        <end position="91"/>
    </location>
</feature>
<protein>
    <submittedName>
        <fullName evidence="5">4'-phosphopantetheinyl transferase family protein</fullName>
    </submittedName>
</protein>
<dbReference type="EMBL" id="JBHLZU010000009">
    <property type="protein sequence ID" value="MFB9904422.1"/>
    <property type="molecule type" value="Genomic_DNA"/>
</dbReference>
<feature type="domain" description="4'-phosphopantetheinyl transferase" evidence="3">
    <location>
        <begin position="97"/>
        <end position="163"/>
    </location>
</feature>
<evidence type="ECO:0000313" key="5">
    <source>
        <dbReference type="EMBL" id="MFB9904422.1"/>
    </source>
</evidence>
<proteinExistence type="inferred from homology"/>
<dbReference type="PANTHER" id="PTHR12215:SF10">
    <property type="entry name" value="L-AMINOADIPATE-SEMIALDEHYDE DEHYDROGENASE-PHOSPHOPANTETHEINYL TRANSFERASE"/>
    <property type="match status" value="1"/>
</dbReference>
<dbReference type="Proteomes" id="UP001589693">
    <property type="component" value="Unassembled WGS sequence"/>
</dbReference>
<reference evidence="5 6" key="1">
    <citation type="submission" date="2024-09" db="EMBL/GenBank/DDBJ databases">
        <authorList>
            <person name="Sun Q."/>
            <person name="Mori K."/>
        </authorList>
    </citation>
    <scope>NUCLEOTIDE SEQUENCE [LARGE SCALE GENOMIC DNA]</scope>
    <source>
        <strain evidence="5 6">TBRC 7907</strain>
    </source>
</reference>
<evidence type="ECO:0000259" key="4">
    <source>
        <dbReference type="Pfam" id="PF22624"/>
    </source>
</evidence>
<organism evidence="5 6">
    <name type="scientific">Allokutzneria oryzae</name>
    <dbReference type="NCBI Taxonomy" id="1378989"/>
    <lineage>
        <taxon>Bacteria</taxon>
        <taxon>Bacillati</taxon>
        <taxon>Actinomycetota</taxon>
        <taxon>Actinomycetes</taxon>
        <taxon>Pseudonocardiales</taxon>
        <taxon>Pseudonocardiaceae</taxon>
        <taxon>Allokutzneria</taxon>
    </lineage>
</organism>
<dbReference type="SUPFAM" id="SSF56214">
    <property type="entry name" value="4'-phosphopantetheinyl transferase"/>
    <property type="match status" value="2"/>
</dbReference>
<accession>A0ABV5ZU58</accession>
<comment type="caution">
    <text evidence="5">The sequence shown here is derived from an EMBL/GenBank/DDBJ whole genome shotgun (WGS) entry which is preliminary data.</text>
</comment>